<name>A0AAE3VH53_9BACT</name>
<organism evidence="1 2">
    <name type="scientific">Oligosphaera ethanolica</name>
    <dbReference type="NCBI Taxonomy" id="760260"/>
    <lineage>
        <taxon>Bacteria</taxon>
        <taxon>Pseudomonadati</taxon>
        <taxon>Lentisphaerota</taxon>
        <taxon>Oligosphaeria</taxon>
        <taxon>Oligosphaerales</taxon>
        <taxon>Oligosphaeraceae</taxon>
        <taxon>Oligosphaera</taxon>
    </lineage>
</organism>
<gene>
    <name evidence="1" type="ORF">J3R75_002510</name>
</gene>
<sequence length="122" mass="13197">MSHAKPRSRDEDKGKEDGGMSCRFAAIHAAASSRNGHKGAILTVPIAVDCCRLLSIAVDCCRLLSIAVDCCRLLSIAVDCCRLLSIAVDCCRLPSIAKKPHRFQACPRTGCYQWVTDYRAGG</sequence>
<proteinExistence type="predicted"/>
<dbReference type="RefSeq" id="WP_307261909.1">
    <property type="nucleotide sequence ID" value="NZ_JAUSVL010000001.1"/>
</dbReference>
<dbReference type="EMBL" id="JAUSVL010000001">
    <property type="protein sequence ID" value="MDQ0290403.1"/>
    <property type="molecule type" value="Genomic_DNA"/>
</dbReference>
<accession>A0AAE3VH53</accession>
<keyword evidence="2" id="KW-1185">Reference proteome</keyword>
<dbReference type="AlphaFoldDB" id="A0AAE3VH53"/>
<protein>
    <submittedName>
        <fullName evidence="1">Uncharacterized protein</fullName>
    </submittedName>
</protein>
<evidence type="ECO:0000313" key="2">
    <source>
        <dbReference type="Proteomes" id="UP001238163"/>
    </source>
</evidence>
<dbReference type="Proteomes" id="UP001238163">
    <property type="component" value="Unassembled WGS sequence"/>
</dbReference>
<reference evidence="1" key="1">
    <citation type="submission" date="2023-07" db="EMBL/GenBank/DDBJ databases">
        <title>Genomic Encyclopedia of Type Strains, Phase IV (KMG-IV): sequencing the most valuable type-strain genomes for metagenomic binning, comparative biology and taxonomic classification.</title>
        <authorList>
            <person name="Goeker M."/>
        </authorList>
    </citation>
    <scope>NUCLEOTIDE SEQUENCE</scope>
    <source>
        <strain evidence="1">DSM 24202</strain>
    </source>
</reference>
<comment type="caution">
    <text evidence="1">The sequence shown here is derived from an EMBL/GenBank/DDBJ whole genome shotgun (WGS) entry which is preliminary data.</text>
</comment>
<evidence type="ECO:0000313" key="1">
    <source>
        <dbReference type="EMBL" id="MDQ0290403.1"/>
    </source>
</evidence>